<evidence type="ECO:0000256" key="1">
    <source>
        <dbReference type="SAM" id="SignalP"/>
    </source>
</evidence>
<gene>
    <name evidence="2" type="ORF">FEHR0123_LOCUS6026</name>
</gene>
<dbReference type="InterPro" id="IPR049226">
    <property type="entry name" value="DUF6823"/>
</dbReference>
<dbReference type="EMBL" id="HBIE01019652">
    <property type="protein sequence ID" value="CAE0311108.1"/>
    <property type="molecule type" value="Transcribed_RNA"/>
</dbReference>
<proteinExistence type="predicted"/>
<feature type="chain" id="PRO_5030750441" evidence="1">
    <location>
        <begin position="25"/>
        <end position="210"/>
    </location>
</feature>
<reference evidence="2" key="1">
    <citation type="submission" date="2021-01" db="EMBL/GenBank/DDBJ databases">
        <authorList>
            <person name="Corre E."/>
            <person name="Pelletier E."/>
            <person name="Niang G."/>
            <person name="Scheremetjew M."/>
            <person name="Finn R."/>
            <person name="Kale V."/>
            <person name="Holt S."/>
            <person name="Cochrane G."/>
            <person name="Meng A."/>
            <person name="Brown T."/>
            <person name="Cohen L."/>
        </authorList>
    </citation>
    <scope>NUCLEOTIDE SEQUENCE</scope>
    <source>
        <strain evidence="2">Fehren 1</strain>
    </source>
</reference>
<name>A0A7S3MMM8_9SPIT</name>
<dbReference type="Pfam" id="PF20709">
    <property type="entry name" value="DUF6823"/>
    <property type="match status" value="1"/>
</dbReference>
<dbReference type="AlphaFoldDB" id="A0A7S3MMM8"/>
<feature type="signal peptide" evidence="1">
    <location>
        <begin position="1"/>
        <end position="24"/>
    </location>
</feature>
<accession>A0A7S3MMM8</accession>
<protein>
    <submittedName>
        <fullName evidence="2">Uncharacterized protein</fullName>
    </submittedName>
</protein>
<organism evidence="2">
    <name type="scientific">Favella ehrenbergii</name>
    <dbReference type="NCBI Taxonomy" id="182087"/>
    <lineage>
        <taxon>Eukaryota</taxon>
        <taxon>Sar</taxon>
        <taxon>Alveolata</taxon>
        <taxon>Ciliophora</taxon>
        <taxon>Intramacronucleata</taxon>
        <taxon>Spirotrichea</taxon>
        <taxon>Choreotrichia</taxon>
        <taxon>Tintinnida</taxon>
        <taxon>Xystonellidae</taxon>
        <taxon>Favella</taxon>
    </lineage>
</organism>
<keyword evidence="1" id="KW-0732">Signal</keyword>
<sequence length="210" mass="22922">MAAAALASLLLPSLPALLPSPAMGRIAIVGGRSSVPVAGLFDGLFGETPEQKAAKDAAYEEQLRILERRKNPAAYRANLAATEKRRAQESAKFADKYAWQRGGIDGRGRGLLEEFKKRQAKGQVKKLGYEDVPRGGIQLPMASFGVGGEFGVGGKYDNGERFDLRLPYVETGWVEGEEEEDPPVNFFANLLSGGKLQRDADKRREQRGEK</sequence>
<evidence type="ECO:0000313" key="2">
    <source>
        <dbReference type="EMBL" id="CAE0311108.1"/>
    </source>
</evidence>